<dbReference type="InterPro" id="IPR000164">
    <property type="entry name" value="Histone_H3/CENP-A"/>
</dbReference>
<dbReference type="GO" id="GO:0000786">
    <property type="term" value="C:nucleosome"/>
    <property type="evidence" value="ECO:0007669"/>
    <property type="project" value="InterPro"/>
</dbReference>
<evidence type="ECO:0000313" key="3">
    <source>
        <dbReference type="EMBL" id="KAF7637660.1"/>
    </source>
</evidence>
<proteinExistence type="inferred from homology"/>
<dbReference type="GO" id="GO:0003677">
    <property type="term" value="F:DNA binding"/>
    <property type="evidence" value="ECO:0007669"/>
    <property type="project" value="InterPro"/>
</dbReference>
<sequence length="83" mass="9493">MIPQSPFSNLFKEILRNVSAPGSDLKVERKAINALHESTEAFMDKFFDAANRCAIHARRETVKPEDFSLVRWILDAFGINTLR</sequence>
<evidence type="ECO:0000256" key="1">
    <source>
        <dbReference type="ARBA" id="ARBA00010343"/>
    </source>
</evidence>
<dbReference type="Pfam" id="PF00125">
    <property type="entry name" value="Histone"/>
    <property type="match status" value="1"/>
</dbReference>
<name>A0A8S9ZVJ3_9BILA</name>
<evidence type="ECO:0000313" key="4">
    <source>
        <dbReference type="Proteomes" id="UP000605970"/>
    </source>
</evidence>
<organism evidence="3 4">
    <name type="scientific">Meloidogyne graminicola</name>
    <dbReference type="NCBI Taxonomy" id="189291"/>
    <lineage>
        <taxon>Eukaryota</taxon>
        <taxon>Metazoa</taxon>
        <taxon>Ecdysozoa</taxon>
        <taxon>Nematoda</taxon>
        <taxon>Chromadorea</taxon>
        <taxon>Rhabditida</taxon>
        <taxon>Tylenchina</taxon>
        <taxon>Tylenchomorpha</taxon>
        <taxon>Tylenchoidea</taxon>
        <taxon>Meloidogynidae</taxon>
        <taxon>Meloidogyninae</taxon>
        <taxon>Meloidogyne</taxon>
    </lineage>
</organism>
<dbReference type="Gene3D" id="1.10.20.10">
    <property type="entry name" value="Histone, subunit A"/>
    <property type="match status" value="1"/>
</dbReference>
<dbReference type="PANTHER" id="PTHR11426">
    <property type="entry name" value="HISTONE H3"/>
    <property type="match status" value="1"/>
</dbReference>
<keyword evidence="4" id="KW-1185">Reference proteome</keyword>
<accession>A0A8S9ZVJ3</accession>
<dbReference type="GO" id="GO:0030527">
    <property type="term" value="F:structural constituent of chromatin"/>
    <property type="evidence" value="ECO:0007669"/>
    <property type="project" value="InterPro"/>
</dbReference>
<dbReference type="SUPFAM" id="SSF47113">
    <property type="entry name" value="Histone-fold"/>
    <property type="match status" value="1"/>
</dbReference>
<gene>
    <name evidence="3" type="ORF">Mgra_00002917</name>
</gene>
<dbReference type="EMBL" id="JABEBT010000018">
    <property type="protein sequence ID" value="KAF7637660.1"/>
    <property type="molecule type" value="Genomic_DNA"/>
</dbReference>
<comment type="similarity">
    <text evidence="1">Belongs to the histone H3 family.</text>
</comment>
<evidence type="ECO:0000259" key="2">
    <source>
        <dbReference type="Pfam" id="PF00125"/>
    </source>
</evidence>
<protein>
    <submittedName>
        <fullName evidence="3">Histone domain-containing protein</fullName>
    </submittedName>
</protein>
<feature type="domain" description="Core Histone H2A/H2B/H3" evidence="2">
    <location>
        <begin position="2"/>
        <end position="71"/>
    </location>
</feature>
<comment type="caution">
    <text evidence="3">The sequence shown here is derived from an EMBL/GenBank/DDBJ whole genome shotgun (WGS) entry which is preliminary data.</text>
</comment>
<dbReference type="SMART" id="SM00428">
    <property type="entry name" value="H3"/>
    <property type="match status" value="1"/>
</dbReference>
<reference evidence="3" key="1">
    <citation type="journal article" date="2020" name="Ecol. Evol.">
        <title>Genome structure and content of the rice root-knot nematode (Meloidogyne graminicola).</title>
        <authorList>
            <person name="Phan N.T."/>
            <person name="Danchin E.G.J."/>
            <person name="Klopp C."/>
            <person name="Perfus-Barbeoch L."/>
            <person name="Kozlowski D.K."/>
            <person name="Koutsovoulos G.D."/>
            <person name="Lopez-Roques C."/>
            <person name="Bouchez O."/>
            <person name="Zahm M."/>
            <person name="Besnard G."/>
            <person name="Bellafiore S."/>
        </authorList>
    </citation>
    <scope>NUCLEOTIDE SEQUENCE</scope>
    <source>
        <strain evidence="3">VN-18</strain>
    </source>
</reference>
<dbReference type="Proteomes" id="UP000605970">
    <property type="component" value="Unassembled WGS sequence"/>
</dbReference>
<dbReference type="InterPro" id="IPR007125">
    <property type="entry name" value="H2A/H2B/H3"/>
</dbReference>
<dbReference type="PRINTS" id="PR00622">
    <property type="entry name" value="HISTONEH3"/>
</dbReference>
<dbReference type="OrthoDB" id="420022at2759"/>
<dbReference type="AlphaFoldDB" id="A0A8S9ZVJ3"/>
<dbReference type="InterPro" id="IPR009072">
    <property type="entry name" value="Histone-fold"/>
</dbReference>
<dbReference type="GO" id="GO:0046982">
    <property type="term" value="F:protein heterodimerization activity"/>
    <property type="evidence" value="ECO:0007669"/>
    <property type="project" value="InterPro"/>
</dbReference>